<reference evidence="3" key="1">
    <citation type="submission" date="2015-04" db="EMBL/GenBank/DDBJ databases">
        <title>Physiological reanalysis, assessment of diazotrophy, and genome sequences of multiple isolates of Streptomyces thermoautotrophicus.</title>
        <authorList>
            <person name="MacKellar D.C."/>
            <person name="Lieber L."/>
            <person name="Norman J."/>
            <person name="Bolger A."/>
            <person name="Tobin C."/>
            <person name="Murray J.W."/>
            <person name="Chang R."/>
            <person name="Ford T."/>
            <person name="Nguyen P.Q."/>
            <person name="Woodward J."/>
            <person name="Permingeat H."/>
            <person name="Joshi N.S."/>
            <person name="Silver P.A."/>
            <person name="Usadel B."/>
            <person name="Rutherford A.W."/>
            <person name="Friesen M."/>
            <person name="Prell J."/>
        </authorList>
    </citation>
    <scope>NUCLEOTIDE SEQUENCE [LARGE SCALE GENOMIC DNA]</scope>
    <source>
        <strain evidence="3">H1</strain>
    </source>
</reference>
<dbReference type="EMBL" id="LAXD01000001">
    <property type="protein sequence ID" value="KWX01027.1"/>
    <property type="molecule type" value="Genomic_DNA"/>
</dbReference>
<evidence type="ECO:0000259" key="1">
    <source>
        <dbReference type="Pfam" id="PF01869"/>
    </source>
</evidence>
<dbReference type="InterPro" id="IPR002731">
    <property type="entry name" value="ATPase_BadF"/>
</dbReference>
<dbReference type="InterPro" id="IPR043129">
    <property type="entry name" value="ATPase_NBD"/>
</dbReference>
<dbReference type="PANTHER" id="PTHR43190">
    <property type="entry name" value="N-ACETYL-D-GLUCOSAMINE KINASE"/>
    <property type="match status" value="1"/>
</dbReference>
<organism evidence="2 3">
    <name type="scientific">Carbonactinospora thermoautotrophica</name>
    <dbReference type="NCBI Taxonomy" id="1469144"/>
    <lineage>
        <taxon>Bacteria</taxon>
        <taxon>Bacillati</taxon>
        <taxon>Actinomycetota</taxon>
        <taxon>Actinomycetes</taxon>
        <taxon>Kitasatosporales</taxon>
        <taxon>Carbonactinosporaceae</taxon>
        <taxon>Carbonactinospora</taxon>
    </lineage>
</organism>
<comment type="caution">
    <text evidence="2">The sequence shown here is derived from an EMBL/GenBank/DDBJ whole genome shotgun (WGS) entry which is preliminary data.</text>
</comment>
<dbReference type="Gene3D" id="3.30.420.40">
    <property type="match status" value="2"/>
</dbReference>
<dbReference type="Pfam" id="PF01869">
    <property type="entry name" value="BcrAD_BadFG"/>
    <property type="match status" value="1"/>
</dbReference>
<dbReference type="PATRIC" id="fig|1469144.10.peg.2230"/>
<proteinExistence type="predicted"/>
<dbReference type="SUPFAM" id="SSF53067">
    <property type="entry name" value="Actin-like ATPase domain"/>
    <property type="match status" value="2"/>
</dbReference>
<accession>A0A132MT29</accession>
<keyword evidence="3" id="KW-1185">Reference proteome</keyword>
<feature type="domain" description="ATPase BadF/BadG/BcrA/BcrD type" evidence="1">
    <location>
        <begin position="16"/>
        <end position="272"/>
    </location>
</feature>
<sequence length="329" mass="33939">MTRTPGTGEMPVDIVVDGGGSGTRIGLVHGGELVLTRRADTCNPRVVGEEVAWQRLIDLLNWAAAGVENIRSTCLALSSVSTPREVADAARLLAARRAECAALRAGTCWLMNDVVPLACHAGCGVAIVCGTGANFAALGPDGTWAQASGLEYILADEGSGWDLGVRALRAVTRAADGRGPATLLSRLVPVALGLPADATLEDLHEVVYAEGGRKSLVARAAPAVLRAAGEGDPVARDLVEYAARELLLGAEACARRAGLPAGSPARYTGSLLLGDEPALREALVPLLKASPFAFEPSPGTDPLEGVRALALRLNAGEVDLDRVPLAARV</sequence>
<protein>
    <submittedName>
        <fullName evidence="2">BadF/BadG/BcrA/BcrD ATPase domain protein</fullName>
    </submittedName>
</protein>
<dbReference type="AlphaFoldDB" id="A0A132MT29"/>
<dbReference type="STRING" id="1469144.LI90_2055"/>
<evidence type="ECO:0000313" key="3">
    <source>
        <dbReference type="Proteomes" id="UP000070188"/>
    </source>
</evidence>
<dbReference type="PANTHER" id="PTHR43190:SF3">
    <property type="entry name" value="N-ACETYL-D-GLUCOSAMINE KINASE"/>
    <property type="match status" value="1"/>
</dbReference>
<gene>
    <name evidence="2" type="ORF">LI90_2055</name>
</gene>
<dbReference type="OrthoDB" id="5524856at2"/>
<name>A0A132MT29_9ACTN</name>
<dbReference type="RefSeq" id="WP_079101885.1">
    <property type="nucleotide sequence ID" value="NZ_JYIJ01000017.1"/>
</dbReference>
<evidence type="ECO:0000313" key="2">
    <source>
        <dbReference type="EMBL" id="KWX01027.1"/>
    </source>
</evidence>
<dbReference type="Proteomes" id="UP000070188">
    <property type="component" value="Unassembled WGS sequence"/>
</dbReference>
<dbReference type="InterPro" id="IPR052519">
    <property type="entry name" value="Euk-type_GlcNAc_Kinase"/>
</dbReference>